<accession>A0A8J2P689</accession>
<evidence type="ECO:0000256" key="5">
    <source>
        <dbReference type="ARBA" id="ARBA00033740"/>
    </source>
</evidence>
<evidence type="ECO:0000313" key="6">
    <source>
        <dbReference type="EMBL" id="CAG7726051.1"/>
    </source>
</evidence>
<dbReference type="GO" id="GO:0004161">
    <property type="term" value="F:dimethylallyltranstransferase activity"/>
    <property type="evidence" value="ECO:0007669"/>
    <property type="project" value="TreeGrafter"/>
</dbReference>
<dbReference type="GO" id="GO:0004337">
    <property type="term" value="F:(2E,6E)-farnesyl diphosphate synthase activity"/>
    <property type="evidence" value="ECO:0007669"/>
    <property type="project" value="TreeGrafter"/>
</dbReference>
<dbReference type="OrthoDB" id="10257492at2759"/>
<protein>
    <submittedName>
        <fullName evidence="6">Uncharacterized protein</fullName>
    </submittedName>
</protein>
<comment type="cofactor">
    <cofactor evidence="1">
        <name>Mg(2+)</name>
        <dbReference type="ChEBI" id="CHEBI:18420"/>
    </cofactor>
</comment>
<comment type="caution">
    <text evidence="6">The sequence shown here is derived from an EMBL/GenBank/DDBJ whole genome shotgun (WGS) entry which is preliminary data.</text>
</comment>
<dbReference type="InterPro" id="IPR000092">
    <property type="entry name" value="Polyprenyl_synt"/>
</dbReference>
<comment type="pathway">
    <text evidence="5">Pheromone biosynthesis.</text>
</comment>
<organism evidence="6 7">
    <name type="scientific">Allacma fusca</name>
    <dbReference type="NCBI Taxonomy" id="39272"/>
    <lineage>
        <taxon>Eukaryota</taxon>
        <taxon>Metazoa</taxon>
        <taxon>Ecdysozoa</taxon>
        <taxon>Arthropoda</taxon>
        <taxon>Hexapoda</taxon>
        <taxon>Collembola</taxon>
        <taxon>Symphypleona</taxon>
        <taxon>Sminthuridae</taxon>
        <taxon>Allacma</taxon>
    </lineage>
</organism>
<keyword evidence="7" id="KW-1185">Reference proteome</keyword>
<dbReference type="EMBL" id="CAJVCH010130046">
    <property type="protein sequence ID" value="CAG7726051.1"/>
    <property type="molecule type" value="Genomic_DNA"/>
</dbReference>
<keyword evidence="2" id="KW-0808">Transferase</keyword>
<dbReference type="GO" id="GO:0046872">
    <property type="term" value="F:metal ion binding"/>
    <property type="evidence" value="ECO:0007669"/>
    <property type="project" value="UniProtKB-KW"/>
</dbReference>
<dbReference type="AlphaFoldDB" id="A0A8J2P689"/>
<evidence type="ECO:0000256" key="4">
    <source>
        <dbReference type="ARBA" id="ARBA00022842"/>
    </source>
</evidence>
<dbReference type="GO" id="GO:0005737">
    <property type="term" value="C:cytoplasm"/>
    <property type="evidence" value="ECO:0007669"/>
    <property type="project" value="TreeGrafter"/>
</dbReference>
<reference evidence="6" key="1">
    <citation type="submission" date="2021-06" db="EMBL/GenBank/DDBJ databases">
        <authorList>
            <person name="Hodson N. C."/>
            <person name="Mongue J. A."/>
            <person name="Jaron S. K."/>
        </authorList>
    </citation>
    <scope>NUCLEOTIDE SEQUENCE</scope>
</reference>
<name>A0A8J2P689_9HEXA</name>
<keyword evidence="4" id="KW-0460">Magnesium</keyword>
<evidence type="ECO:0000256" key="2">
    <source>
        <dbReference type="ARBA" id="ARBA00022679"/>
    </source>
</evidence>
<dbReference type="PANTHER" id="PTHR11525">
    <property type="entry name" value="FARNESYL-PYROPHOSPHATE SYNTHETASE"/>
    <property type="match status" value="1"/>
</dbReference>
<dbReference type="Pfam" id="PF00348">
    <property type="entry name" value="polyprenyl_synt"/>
    <property type="match status" value="1"/>
</dbReference>
<dbReference type="GO" id="GO:0045337">
    <property type="term" value="P:farnesyl diphosphate biosynthetic process"/>
    <property type="evidence" value="ECO:0007669"/>
    <property type="project" value="TreeGrafter"/>
</dbReference>
<keyword evidence="3" id="KW-0479">Metal-binding</keyword>
<gene>
    <name evidence="6" type="ORF">AFUS01_LOCUS14982</name>
</gene>
<dbReference type="InterPro" id="IPR039702">
    <property type="entry name" value="FPS1-like"/>
</dbReference>
<dbReference type="PANTHER" id="PTHR11525:SF0">
    <property type="entry name" value="FARNESYL PYROPHOSPHATE SYNTHASE"/>
    <property type="match status" value="1"/>
</dbReference>
<sequence length="245" mass="27895">MVCRSQPSWYLSEGVGLSAVNDITFLENAAFIVAKKHFRKKPYYVDLVDLMHAAVFRSSFGKGLDLMSEKINDCQAAYRFSMNLYETVMKNKSAYTGFYLPVALAMIMSGIKSDKAFRMVKKITLNIGLYFQAQDDFIDVFGMPEQAGRISSDIVNGKCSWPIVAAFERANDIQRKILLENYGQTDHMKISIIKNMFGCLNIQEIYWNFEYGARKNINEEVDELPNELPKPLFQLIMAAIAGRQS</sequence>
<proteinExistence type="predicted"/>
<evidence type="ECO:0000256" key="3">
    <source>
        <dbReference type="ARBA" id="ARBA00022723"/>
    </source>
</evidence>
<dbReference type="Proteomes" id="UP000708208">
    <property type="component" value="Unassembled WGS sequence"/>
</dbReference>
<evidence type="ECO:0000313" key="7">
    <source>
        <dbReference type="Proteomes" id="UP000708208"/>
    </source>
</evidence>
<evidence type="ECO:0000256" key="1">
    <source>
        <dbReference type="ARBA" id="ARBA00001946"/>
    </source>
</evidence>